<dbReference type="Pfam" id="PF07715">
    <property type="entry name" value="Plug"/>
    <property type="match status" value="1"/>
</dbReference>
<evidence type="ECO:0000259" key="12">
    <source>
        <dbReference type="Pfam" id="PF07715"/>
    </source>
</evidence>
<accession>A0A1N6R0W1</accession>
<keyword evidence="7 8" id="KW-0998">Cell outer membrane</keyword>
<dbReference type="Gene3D" id="2.170.130.10">
    <property type="entry name" value="TonB-dependent receptor, plug domain"/>
    <property type="match status" value="1"/>
</dbReference>
<evidence type="ECO:0000313" key="13">
    <source>
        <dbReference type="EMBL" id="SIQ22488.1"/>
    </source>
</evidence>
<dbReference type="InterPro" id="IPR012910">
    <property type="entry name" value="Plug_dom"/>
</dbReference>
<gene>
    <name evidence="13" type="ORF">SAMN05421672_10491</name>
</gene>
<dbReference type="GO" id="GO:0009279">
    <property type="term" value="C:cell outer membrane"/>
    <property type="evidence" value="ECO:0007669"/>
    <property type="project" value="UniProtKB-SubCell"/>
</dbReference>
<reference evidence="13 14" key="1">
    <citation type="submission" date="2017-01" db="EMBL/GenBank/DDBJ databases">
        <authorList>
            <person name="Mah S.A."/>
            <person name="Swanson W.J."/>
            <person name="Moy G.W."/>
            <person name="Vacquier V.D."/>
        </authorList>
    </citation>
    <scope>NUCLEOTIDE SEQUENCE [LARGE SCALE GENOMIC DNA]</scope>
    <source>
        <strain evidence="13 14">ATCC 29606</strain>
    </source>
</reference>
<evidence type="ECO:0000256" key="5">
    <source>
        <dbReference type="ARBA" id="ARBA00023077"/>
    </source>
</evidence>
<comment type="subcellular location">
    <subcellularLocation>
        <location evidence="1 8">Cell outer membrane</location>
        <topology evidence="1 8">Multi-pass membrane protein</topology>
    </subcellularLocation>
</comment>
<dbReference type="Proteomes" id="UP000186079">
    <property type="component" value="Unassembled WGS sequence"/>
</dbReference>
<evidence type="ECO:0000256" key="7">
    <source>
        <dbReference type="ARBA" id="ARBA00023237"/>
    </source>
</evidence>
<keyword evidence="5 9" id="KW-0798">TonB box</keyword>
<dbReference type="PANTHER" id="PTHR30069:SF27">
    <property type="entry name" value="BLL4766 PROTEIN"/>
    <property type="match status" value="1"/>
</dbReference>
<protein>
    <submittedName>
        <fullName evidence="13">Iron complex outermembrane recepter protein</fullName>
    </submittedName>
</protein>
<evidence type="ECO:0000256" key="9">
    <source>
        <dbReference type="RuleBase" id="RU003357"/>
    </source>
</evidence>
<evidence type="ECO:0000256" key="3">
    <source>
        <dbReference type="ARBA" id="ARBA00022452"/>
    </source>
</evidence>
<dbReference type="PROSITE" id="PS52016">
    <property type="entry name" value="TONB_DEPENDENT_REC_3"/>
    <property type="match status" value="1"/>
</dbReference>
<dbReference type="SUPFAM" id="SSF56935">
    <property type="entry name" value="Porins"/>
    <property type="match status" value="1"/>
</dbReference>
<feature type="domain" description="TonB-dependent receptor plug" evidence="12">
    <location>
        <begin position="52"/>
        <end position="158"/>
    </location>
</feature>
<feature type="chain" id="PRO_5010239003" evidence="10">
    <location>
        <begin position="28"/>
        <end position="709"/>
    </location>
</feature>
<evidence type="ECO:0000256" key="10">
    <source>
        <dbReference type="SAM" id="SignalP"/>
    </source>
</evidence>
<dbReference type="InterPro" id="IPR000531">
    <property type="entry name" value="Beta-barrel_TonB"/>
</dbReference>
<evidence type="ECO:0000256" key="6">
    <source>
        <dbReference type="ARBA" id="ARBA00023136"/>
    </source>
</evidence>
<keyword evidence="2 8" id="KW-0813">Transport</keyword>
<evidence type="ECO:0000256" key="8">
    <source>
        <dbReference type="PROSITE-ProRule" id="PRU01360"/>
    </source>
</evidence>
<dbReference type="GO" id="GO:0015344">
    <property type="term" value="F:siderophore uptake transmembrane transporter activity"/>
    <property type="evidence" value="ECO:0007669"/>
    <property type="project" value="TreeGrafter"/>
</dbReference>
<dbReference type="Gene3D" id="2.40.170.20">
    <property type="entry name" value="TonB-dependent receptor, beta-barrel domain"/>
    <property type="match status" value="1"/>
</dbReference>
<dbReference type="InterPro" id="IPR036942">
    <property type="entry name" value="Beta-barrel_TonB_sf"/>
</dbReference>
<dbReference type="InterPro" id="IPR037066">
    <property type="entry name" value="Plug_dom_sf"/>
</dbReference>
<dbReference type="EMBL" id="FTMC01000004">
    <property type="protein sequence ID" value="SIQ22488.1"/>
    <property type="molecule type" value="Genomic_DNA"/>
</dbReference>
<keyword evidence="4 8" id="KW-0812">Transmembrane</keyword>
<dbReference type="InterPro" id="IPR039426">
    <property type="entry name" value="TonB-dep_rcpt-like"/>
</dbReference>
<evidence type="ECO:0000256" key="1">
    <source>
        <dbReference type="ARBA" id="ARBA00004571"/>
    </source>
</evidence>
<proteinExistence type="inferred from homology"/>
<keyword evidence="6 8" id="KW-0472">Membrane</keyword>
<keyword evidence="3 8" id="KW-1134">Transmembrane beta strand</keyword>
<evidence type="ECO:0000259" key="11">
    <source>
        <dbReference type="Pfam" id="PF00593"/>
    </source>
</evidence>
<dbReference type="RefSeq" id="WP_076380827.1">
    <property type="nucleotide sequence ID" value="NZ_FTMC01000004.1"/>
</dbReference>
<feature type="signal peptide" evidence="10">
    <location>
        <begin position="1"/>
        <end position="27"/>
    </location>
</feature>
<dbReference type="AlphaFoldDB" id="A0A1N6R0W1"/>
<name>A0A1N6R0W1_9PSED</name>
<dbReference type="Pfam" id="PF00593">
    <property type="entry name" value="TonB_dep_Rec_b-barrel"/>
    <property type="match status" value="1"/>
</dbReference>
<organism evidence="13 14">
    <name type="scientific">Pseudomonas flexibilis</name>
    <dbReference type="NCBI Taxonomy" id="706570"/>
    <lineage>
        <taxon>Bacteria</taxon>
        <taxon>Pseudomonadati</taxon>
        <taxon>Pseudomonadota</taxon>
        <taxon>Gammaproteobacteria</taxon>
        <taxon>Pseudomonadales</taxon>
        <taxon>Pseudomonadaceae</taxon>
        <taxon>Pseudomonas</taxon>
    </lineage>
</organism>
<sequence>MPFPGLAKSLPPLLLGLTLCSVGRAHAFELFLGTTELPEILTATRLQQAPAAVPGSITVLDRELIRTSGAREITELLRLVPGMLVIPEGSATTVNYHGGLGAAARRLQVMVDGRSVYRPALAQVDWVDIPVAIEDIERIEVFRGPNTVSYGANALLGVINIITRQPSDSLGTQLSYTTGKRGIEDWYARHGFGWDGGAMRISLSAFDHDRFDMDRRGNDFPDSQRLSRLNLRSTHELDSRHSLDWQLALKSGTNQDKNYEYSNDYPANLQDSRADVDARDYAASLRWNIDLSPTHRVYVQGAVQHWERIQEWRACAPQIYFSPALSQLYGQSPSYVNALIAYASGQGAQPVPATPQQMTLTQQLMQDLSLLGFDAYTCGLLNANSRENRFDLEVQDTLSIGDHLRLISGTSYRHDAVTSETYFDGSRSKNIARVFGHLEWYATSEWLLQGGAMYEHDSMIGESLSPRVAVNYLFHPAHGIRAVYAEAVRSPDMFEESADWRMRVRNLQPAVLGQGSAYLFLSSHAQGGLRQEHIVSRELGYNGHFANLGLHLDVRLFDEDITDLITFWPSLGDPSPTNDDRLSFHGWESDANWQLGQSDRLRLSYAYIEFQATHHYDSELTPRHSGSLSWLREWGRGWNSNLTYLGADSLNENRFERLDLHVTKRFQMGSTGIELSGTWQQRLDDNPLGGRNTNYKQRHVYWLSAGVEL</sequence>
<evidence type="ECO:0000313" key="14">
    <source>
        <dbReference type="Proteomes" id="UP000186079"/>
    </source>
</evidence>
<evidence type="ECO:0000256" key="4">
    <source>
        <dbReference type="ARBA" id="ARBA00022692"/>
    </source>
</evidence>
<dbReference type="GO" id="GO:0044718">
    <property type="term" value="P:siderophore transmembrane transport"/>
    <property type="evidence" value="ECO:0007669"/>
    <property type="project" value="TreeGrafter"/>
</dbReference>
<dbReference type="PANTHER" id="PTHR30069">
    <property type="entry name" value="TONB-DEPENDENT OUTER MEMBRANE RECEPTOR"/>
    <property type="match status" value="1"/>
</dbReference>
<keyword evidence="10" id="KW-0732">Signal</keyword>
<comment type="similarity">
    <text evidence="8 9">Belongs to the TonB-dependent receptor family.</text>
</comment>
<feature type="domain" description="TonB-dependent receptor-like beta-barrel" evidence="11">
    <location>
        <begin position="367"/>
        <end position="662"/>
    </location>
</feature>
<evidence type="ECO:0000256" key="2">
    <source>
        <dbReference type="ARBA" id="ARBA00022448"/>
    </source>
</evidence>